<gene>
    <name evidence="1" type="ORF">IAD22_04220</name>
</gene>
<dbReference type="Proteomes" id="UP000824118">
    <property type="component" value="Unassembled WGS sequence"/>
</dbReference>
<proteinExistence type="predicted"/>
<name>A0A9D1LXX9_9FIRM</name>
<feature type="non-terminal residue" evidence="1">
    <location>
        <position position="1"/>
    </location>
</feature>
<evidence type="ECO:0000313" key="2">
    <source>
        <dbReference type="Proteomes" id="UP000824118"/>
    </source>
</evidence>
<comment type="caution">
    <text evidence="1">The sequence shown here is derived from an EMBL/GenBank/DDBJ whole genome shotgun (WGS) entry which is preliminary data.</text>
</comment>
<reference evidence="1" key="2">
    <citation type="journal article" date="2021" name="PeerJ">
        <title>Extensive microbial diversity within the chicken gut microbiome revealed by metagenomics and culture.</title>
        <authorList>
            <person name="Gilroy R."/>
            <person name="Ravi A."/>
            <person name="Getino M."/>
            <person name="Pursley I."/>
            <person name="Horton D.L."/>
            <person name="Alikhan N.F."/>
            <person name="Baker D."/>
            <person name="Gharbi K."/>
            <person name="Hall N."/>
            <person name="Watson M."/>
            <person name="Adriaenssens E.M."/>
            <person name="Foster-Nyarko E."/>
            <person name="Jarju S."/>
            <person name="Secka A."/>
            <person name="Antonio M."/>
            <person name="Oren A."/>
            <person name="Chaudhuri R.R."/>
            <person name="La Ragione R."/>
            <person name="Hildebrand F."/>
            <person name="Pallen M.J."/>
        </authorList>
    </citation>
    <scope>NUCLEOTIDE SEQUENCE</scope>
    <source>
        <strain evidence="1">ChiGjej1B1-1684</strain>
    </source>
</reference>
<organism evidence="1 2">
    <name type="scientific">Candidatus Limousia pullorum</name>
    <dbReference type="NCBI Taxonomy" id="2840860"/>
    <lineage>
        <taxon>Bacteria</taxon>
        <taxon>Bacillati</taxon>
        <taxon>Bacillota</taxon>
        <taxon>Clostridia</taxon>
        <taxon>Eubacteriales</taxon>
        <taxon>Oscillospiraceae</taxon>
        <taxon>Oscillospiraceae incertae sedis</taxon>
        <taxon>Candidatus Limousia</taxon>
    </lineage>
</organism>
<dbReference type="AlphaFoldDB" id="A0A9D1LXX9"/>
<accession>A0A9D1LXX9</accession>
<reference evidence="1" key="1">
    <citation type="submission" date="2020-10" db="EMBL/GenBank/DDBJ databases">
        <authorList>
            <person name="Gilroy R."/>
        </authorList>
    </citation>
    <scope>NUCLEOTIDE SEQUENCE</scope>
    <source>
        <strain evidence="1">ChiGjej1B1-1684</strain>
    </source>
</reference>
<sequence length="180" mass="20305">KEKLLSTGLYDDKEDSAALLELRCYAAGFQALGDEIESILQESFAQTAEADGLDYIENKYDLGFISDNQEERKRGIIAASKIAAGSFTQRSIETFLSETVGEFEMDASYANSTVGITIKNRGLSSYFIEWIKRILPKIITAELELSITIDGLSWTKIDEKNLTWLEMDNKNYTWADIEIM</sequence>
<evidence type="ECO:0000313" key="1">
    <source>
        <dbReference type="EMBL" id="HIU50200.1"/>
    </source>
</evidence>
<protein>
    <submittedName>
        <fullName evidence="1">Uncharacterized protein</fullName>
    </submittedName>
</protein>
<dbReference type="EMBL" id="DVNG01000060">
    <property type="protein sequence ID" value="HIU50200.1"/>
    <property type="molecule type" value="Genomic_DNA"/>
</dbReference>